<evidence type="ECO:0000313" key="3">
    <source>
        <dbReference type="EMBL" id="CUO61283.1"/>
    </source>
</evidence>
<dbReference type="InterPro" id="IPR035466">
    <property type="entry name" value="GlmS/AgaS_SIS"/>
</dbReference>
<keyword evidence="1" id="KW-0677">Repeat</keyword>
<dbReference type="Proteomes" id="UP000095645">
    <property type="component" value="Unassembled WGS sequence"/>
</dbReference>
<sequence>MLYHGNAMDYIYETPDILQYILENKKEILEDSNRVLKDKKISEIYLTGSGSSYNAAVAVADFAKKLLGIRVTPVYPVMLIEDYELISKSAVVTGISQQGTSAAVIKALDDVRERGIVTISMTGEYDTEITRHADANIYIECGYEDAGATTKGFTATVLTLMIWIIDTAESIGRITEKEAENYKKRIDVVIKNMKNILQISKLWCSEISEKLKDNEDMILISGNKMRSLLLEGILKFSETCRFPVRGYEAEEFMHGMYNAVTSKTNFLYIFPPNGYERNRMEKLFDYYTKQGYCLFGINSKQVDENIKYILNCKFTDDPEFSILEYILPVQMLFVMTSRARKIDLNIPSDPDFHRYMGSKLEK</sequence>
<name>A0A174GFT9_9FIRM</name>
<dbReference type="GO" id="GO:0006487">
    <property type="term" value="P:protein N-linked glycosylation"/>
    <property type="evidence" value="ECO:0007669"/>
    <property type="project" value="TreeGrafter"/>
</dbReference>
<keyword evidence="3" id="KW-0808">Transferase</keyword>
<dbReference type="GO" id="GO:0097367">
    <property type="term" value="F:carbohydrate derivative binding"/>
    <property type="evidence" value="ECO:0007669"/>
    <property type="project" value="InterPro"/>
</dbReference>
<dbReference type="GO" id="GO:0006047">
    <property type="term" value="P:UDP-N-acetylglucosamine metabolic process"/>
    <property type="evidence" value="ECO:0007669"/>
    <property type="project" value="TreeGrafter"/>
</dbReference>
<keyword evidence="3" id="KW-0032">Aminotransferase</keyword>
<dbReference type="GO" id="GO:0004360">
    <property type="term" value="F:glutamine-fructose-6-phosphate transaminase (isomerizing) activity"/>
    <property type="evidence" value="ECO:0007669"/>
    <property type="project" value="UniProtKB-EC"/>
</dbReference>
<dbReference type="EC" id="2.6.1.16" evidence="3"/>
<organism evidence="3 4">
    <name type="scientific">Blautia obeum</name>
    <dbReference type="NCBI Taxonomy" id="40520"/>
    <lineage>
        <taxon>Bacteria</taxon>
        <taxon>Bacillati</taxon>
        <taxon>Bacillota</taxon>
        <taxon>Clostridia</taxon>
        <taxon>Lachnospirales</taxon>
        <taxon>Lachnospiraceae</taxon>
        <taxon>Blautia</taxon>
    </lineage>
</organism>
<evidence type="ECO:0000313" key="4">
    <source>
        <dbReference type="Proteomes" id="UP000095645"/>
    </source>
</evidence>
<dbReference type="Pfam" id="PF01380">
    <property type="entry name" value="SIS"/>
    <property type="match status" value="1"/>
</dbReference>
<evidence type="ECO:0000256" key="1">
    <source>
        <dbReference type="ARBA" id="ARBA00022737"/>
    </source>
</evidence>
<dbReference type="PROSITE" id="PS51464">
    <property type="entry name" value="SIS"/>
    <property type="match status" value="1"/>
</dbReference>
<feature type="domain" description="SIS" evidence="2">
    <location>
        <begin position="32"/>
        <end position="178"/>
    </location>
</feature>
<evidence type="ECO:0000259" key="2">
    <source>
        <dbReference type="PROSITE" id="PS51464"/>
    </source>
</evidence>
<reference evidence="3 4" key="1">
    <citation type="submission" date="2015-09" db="EMBL/GenBank/DDBJ databases">
        <authorList>
            <consortium name="Pathogen Informatics"/>
        </authorList>
    </citation>
    <scope>NUCLEOTIDE SEQUENCE [LARGE SCALE GENOMIC DNA]</scope>
    <source>
        <strain evidence="3 4">2789STDY5834861</strain>
    </source>
</reference>
<dbReference type="AlphaFoldDB" id="A0A174GFT9"/>
<dbReference type="PANTHER" id="PTHR10937:SF17">
    <property type="entry name" value="GLUCOSAMINE-FRUCTOSE-6-PHOSPHATE AMINOTRANSFERASE"/>
    <property type="match status" value="1"/>
</dbReference>
<proteinExistence type="predicted"/>
<dbReference type="SUPFAM" id="SSF53697">
    <property type="entry name" value="SIS domain"/>
    <property type="match status" value="1"/>
</dbReference>
<dbReference type="GO" id="GO:0006002">
    <property type="term" value="P:fructose 6-phosphate metabolic process"/>
    <property type="evidence" value="ECO:0007669"/>
    <property type="project" value="TreeGrafter"/>
</dbReference>
<dbReference type="InterPro" id="IPR001347">
    <property type="entry name" value="SIS_dom"/>
</dbReference>
<gene>
    <name evidence="3" type="primary">glmS_3</name>
    <name evidence="3" type="ORF">ERS852476_03406</name>
</gene>
<dbReference type="InterPro" id="IPR046348">
    <property type="entry name" value="SIS_dom_sf"/>
</dbReference>
<dbReference type="PANTHER" id="PTHR10937">
    <property type="entry name" value="GLUCOSAMINE--FRUCTOSE-6-PHOSPHATE AMINOTRANSFERASE, ISOMERIZING"/>
    <property type="match status" value="1"/>
</dbReference>
<dbReference type="EMBL" id="CYZP01000044">
    <property type="protein sequence ID" value="CUO61283.1"/>
    <property type="molecule type" value="Genomic_DNA"/>
</dbReference>
<dbReference type="Gene3D" id="3.40.50.10490">
    <property type="entry name" value="Glucose-6-phosphate isomerase like protein, domain 1"/>
    <property type="match status" value="2"/>
</dbReference>
<accession>A0A174GFT9</accession>
<protein>
    <submittedName>
        <fullName evidence="3">Glucosamine--fructose-6-phosphate aminotransferase [isomerizing]</fullName>
        <ecNumber evidence="3">2.6.1.16</ecNumber>
    </submittedName>
</protein>
<dbReference type="RefSeq" id="WP_055058813.1">
    <property type="nucleotide sequence ID" value="NZ_CYZP01000044.1"/>
</dbReference>
<dbReference type="CDD" id="cd05008">
    <property type="entry name" value="SIS_GlmS_GlmD_1"/>
    <property type="match status" value="1"/>
</dbReference>